<dbReference type="PANTHER" id="PTHR22538:SF0">
    <property type="entry name" value="CILIA- AND FLAGELLA-ASSOCIATED PROTEIN 74"/>
    <property type="match status" value="1"/>
</dbReference>
<evidence type="ECO:0000256" key="2">
    <source>
        <dbReference type="SAM" id="MobiDB-lite"/>
    </source>
</evidence>
<comment type="caution">
    <text evidence="3">The sequence shown here is derived from an EMBL/GenBank/DDBJ whole genome shotgun (WGS) entry which is preliminary data.</text>
</comment>
<feature type="coiled-coil region" evidence="1">
    <location>
        <begin position="606"/>
        <end position="645"/>
    </location>
</feature>
<feature type="compositionally biased region" description="Basic and acidic residues" evidence="2">
    <location>
        <begin position="1014"/>
        <end position="1065"/>
    </location>
</feature>
<dbReference type="PANTHER" id="PTHR22538">
    <property type="entry name" value="CILIA- AND FLAGELLA-ASSOCIATED PROTEIN 74"/>
    <property type="match status" value="1"/>
</dbReference>
<feature type="compositionally biased region" description="Polar residues" evidence="2">
    <location>
        <begin position="1267"/>
        <end position="1309"/>
    </location>
</feature>
<gene>
    <name evidence="3" type="ORF">OFUS_LOCUS17947</name>
</gene>
<feature type="compositionally biased region" description="Low complexity" evidence="2">
    <location>
        <begin position="1219"/>
        <end position="1231"/>
    </location>
</feature>
<name>A0A8S4PI51_OWEFU</name>
<feature type="compositionally biased region" description="Basic residues" evidence="2">
    <location>
        <begin position="1233"/>
        <end position="1244"/>
    </location>
</feature>
<sequence>MFRANGSFLLMRRDEQRRIISRYVECLDDAFREWRNISYATPDQESFVNVNWQNFREKTTEANEYPYILDITMHVQPMLMTVCRTREGKKYHCLEFIRKLKRIKGQLASQVGGCYAMGEGLRFDGKIDPTADMIPVTNYPMEDYPASKRGIGRSSGSQLQVTIPDDVYEYVGRSLKEKLSRRAAKYKELEQWEIERNSPSQRLKQTPSQKLNNHVVDESYHKGGKENQNKLLGGFAVDRPEVLRSSTNYSNANWHASGDIIYAPVIHEHYEKYERRTSENAIADPDNKISQQVKIGNDDVSPKHTNISHGEVPVADDTKESPVSKETKETVIKDVQLKIEIVAPPKETEGNSCSTRLLYDLFGKQEERIQSQLDDLQNELKKMRSDLIAPPPSKINDTNELLQLAKDTIFEQKELNYLIIDECREMKRGHDEDILEAKKDSLEASKKIVEAENKRLEKMREELEEESSKAKSDRTNLEFEKKSVEMKKVFLTSSDEMNKMDEAKVKENKIKLAKLRNEQRQHEEDFEEINRRRELELEKKAREIDAQFSEKEMEFIKKDHEIGMKELEMKKRFQDINAEENEFKKKWRDVNAREIQFNTKGHEMNSKELEFKKKDLEIEAKEKDLKQQQIQLENDKHEFEKMKDLVVTTPLKPIAKKSVSFGSMNPNDSESDDLKTYGSDEEDEVTDIKLDDEFDNIFKIARNKKEPLDKKLLNKKERKIQKVSKEEERKRKEKALFYAEDESVESKEKQNDEEEEQLMEKQNAEEERKLIEKQNAKEEQKLIDKQNAEKERKLNEKQKADEERKLKEKQKAEEEQKYIEKLKAEEVQKLKEIQELEEKNKAEAERKKVEEEKRKADERRRLIDEEVRRKIDERVKKEEAKKLAIEKQEAEKEKRKLEENQQKWEAETRKKREQDRQTRLEETKQKLLEKEKAKQEEIDQLRKQKEEVEQKRLSKEAEIKKMEEEERRERGKVLALEIEKMRNANKQRQEEMKQQAEQEKKEIEKKRLEKQRRKNQEAKEEEERRQLALREEMRRADEERERQDQLKKQEEKRIQEKKLEEEEKKKLKELERERALEVYEEEAMKEEQNERTKEVEAEKLNEEIAQLSKQAKINDPALKDFGVPRKAAFKPGPLKFFPEEDDPIENNPIFKDVPRKPSFVPGPLIDFIEDSSSDDNVAGLLSKGRHTEIAPMSSVKLTPLGLNPNPDSISSLMTKGKNTSTEPTGTCGTTTFIKKKKKQKKNKNKFPVDGGSRSQRDTSHLDGSVFHNESNIMMQHGPSSGGIQPKMSTYGNVNSTKFGPLQTTPQMANGSYVDDDLLESEESGEGIEFGLPRPGQNPERIGLGLPRSGQNPERIGLGLSHPGQSSQRLGPVPHKSANQAKTGLEKTPSDPIEDKPKTIKVGKNQFKLTDPKGKKFSPALGAVGGVPRGRSVPGSGTNVGLRPHTKLLNRRGQKVEKEPEKPRRPNPEDLPPGVVTFAQLHPSVQKQILIGKNPREQLKIMHEETFDAKNPLNLQPEEPIERPLQFEDLSQAEQQLQVKGIVEMMLGEDFYNANTAMKDNIVQQICGNFGIPKDVLLAEYRATMAEIRRAQARERTWATETNMSFPNMNRSYHNRNESDSPLSIEHKDDLTTSQRSASPMFVKPTLNVPEPLTPIQQMIMSANNNNSNNLNKRGLLEVTKVFGHEEINLARKTQSLNKNTKEKTKETKPSKTIKQGFKKIGKSIKKKLMNIVDSVKRVIGQ</sequence>
<dbReference type="EMBL" id="CAIIXF020000008">
    <property type="protein sequence ID" value="CAH1793045.1"/>
    <property type="molecule type" value="Genomic_DNA"/>
</dbReference>
<feature type="region of interest" description="Disordered" evidence="2">
    <location>
        <begin position="877"/>
        <end position="1065"/>
    </location>
</feature>
<feature type="region of interest" description="Disordered" evidence="2">
    <location>
        <begin position="835"/>
        <end position="858"/>
    </location>
</feature>
<feature type="compositionally biased region" description="Basic and acidic residues" evidence="2">
    <location>
        <begin position="877"/>
        <end position="1007"/>
    </location>
</feature>
<feature type="region of interest" description="Disordered" evidence="2">
    <location>
        <begin position="1123"/>
        <end position="1155"/>
    </location>
</feature>
<feature type="region of interest" description="Disordered" evidence="2">
    <location>
        <begin position="656"/>
        <end position="686"/>
    </location>
</feature>
<feature type="coiled-coil region" evidence="1">
    <location>
        <begin position="359"/>
        <end position="386"/>
    </location>
</feature>
<feature type="compositionally biased region" description="Basic and acidic residues" evidence="2">
    <location>
        <begin position="1614"/>
        <end position="1624"/>
    </location>
</feature>
<feature type="compositionally biased region" description="Basic and acidic residues" evidence="2">
    <location>
        <begin position="758"/>
        <end position="815"/>
    </location>
</feature>
<feature type="compositionally biased region" description="Basic and acidic residues" evidence="2">
    <location>
        <begin position="1453"/>
        <end position="1467"/>
    </location>
</feature>
<feature type="compositionally biased region" description="Polar residues" evidence="2">
    <location>
        <begin position="1205"/>
        <end position="1218"/>
    </location>
</feature>
<evidence type="ECO:0000313" key="4">
    <source>
        <dbReference type="Proteomes" id="UP000749559"/>
    </source>
</evidence>
<organism evidence="3 4">
    <name type="scientific">Owenia fusiformis</name>
    <name type="common">Polychaete worm</name>
    <dbReference type="NCBI Taxonomy" id="6347"/>
    <lineage>
        <taxon>Eukaryota</taxon>
        <taxon>Metazoa</taxon>
        <taxon>Spiralia</taxon>
        <taxon>Lophotrochozoa</taxon>
        <taxon>Annelida</taxon>
        <taxon>Polychaeta</taxon>
        <taxon>Sedentaria</taxon>
        <taxon>Canalipalpata</taxon>
        <taxon>Sabellida</taxon>
        <taxon>Oweniida</taxon>
        <taxon>Oweniidae</taxon>
        <taxon>Owenia</taxon>
    </lineage>
</organism>
<feature type="compositionally biased region" description="Basic and acidic residues" evidence="2">
    <location>
        <begin position="1383"/>
        <end position="1397"/>
    </location>
</feature>
<evidence type="ECO:0000256" key="1">
    <source>
        <dbReference type="SAM" id="Coils"/>
    </source>
</evidence>
<feature type="compositionally biased region" description="Acidic residues" evidence="2">
    <location>
        <begin position="1313"/>
        <end position="1325"/>
    </location>
</feature>
<dbReference type="Proteomes" id="UP000749559">
    <property type="component" value="Unassembled WGS sequence"/>
</dbReference>
<keyword evidence="1" id="KW-0175">Coiled coil</keyword>
<reference evidence="3" key="1">
    <citation type="submission" date="2022-03" db="EMBL/GenBank/DDBJ databases">
        <authorList>
            <person name="Martin C."/>
        </authorList>
    </citation>
    <scope>NUCLEOTIDE SEQUENCE</scope>
</reference>
<feature type="region of interest" description="Disordered" evidence="2">
    <location>
        <begin position="1195"/>
        <end position="1472"/>
    </location>
</feature>
<feature type="compositionally biased region" description="Basic and acidic residues" evidence="2">
    <location>
        <begin position="316"/>
        <end position="327"/>
    </location>
</feature>
<keyword evidence="4" id="KW-1185">Reference proteome</keyword>
<protein>
    <submittedName>
        <fullName evidence="3">Uncharacterized protein</fullName>
    </submittedName>
</protein>
<proteinExistence type="predicted"/>
<evidence type="ECO:0000313" key="3">
    <source>
        <dbReference type="EMBL" id="CAH1793045.1"/>
    </source>
</evidence>
<feature type="region of interest" description="Disordered" evidence="2">
    <location>
        <begin position="297"/>
        <end position="327"/>
    </location>
</feature>
<accession>A0A8S4PI51</accession>
<feature type="compositionally biased region" description="Basic residues" evidence="2">
    <location>
        <begin position="1443"/>
        <end position="1452"/>
    </location>
</feature>
<feature type="region of interest" description="Disordered" evidence="2">
    <location>
        <begin position="1604"/>
        <end position="1624"/>
    </location>
</feature>
<feature type="region of interest" description="Disordered" evidence="2">
    <location>
        <begin position="709"/>
        <end position="815"/>
    </location>
</feature>
<feature type="coiled-coil region" evidence="1">
    <location>
        <begin position="432"/>
        <end position="532"/>
    </location>
</feature>